<dbReference type="AlphaFoldDB" id="A0A9W4IV00"/>
<reference evidence="2" key="1">
    <citation type="submission" date="2021-07" db="EMBL/GenBank/DDBJ databases">
        <authorList>
            <person name="Branca A.L. A."/>
        </authorList>
    </citation>
    <scope>NUCLEOTIDE SEQUENCE</scope>
</reference>
<dbReference type="Proteomes" id="UP001152592">
    <property type="component" value="Unassembled WGS sequence"/>
</dbReference>
<dbReference type="EMBL" id="CAJVPD010000122">
    <property type="protein sequence ID" value="CAG8346888.1"/>
    <property type="molecule type" value="Genomic_DNA"/>
</dbReference>
<name>A0A9W4IV00_9EURO</name>
<feature type="chain" id="PRO_5040753894" evidence="1">
    <location>
        <begin position="22"/>
        <end position="196"/>
    </location>
</feature>
<sequence length="196" mass="21741">MHLKNVAAAFFALTLGEVAHAYEDAPGSVHPEYSLPFSYGKCYHLKSPSNQYLGHDIYGYLRFGQSASTAVFKVCANMHVCESNHRNEGVHAGEHWYLLDMEGTTFSRGRAYVAAVAKPGLVAPAPYLNQNYLQFSALNERSSYPDRSVRLSAHDSFSPFSAGLSMGLGFQNEYIMTKQWSDEGILVDFDEVNCPP</sequence>
<organism evidence="2 3">
    <name type="scientific">Penicillium salamii</name>
    <dbReference type="NCBI Taxonomy" id="1612424"/>
    <lineage>
        <taxon>Eukaryota</taxon>
        <taxon>Fungi</taxon>
        <taxon>Dikarya</taxon>
        <taxon>Ascomycota</taxon>
        <taxon>Pezizomycotina</taxon>
        <taxon>Eurotiomycetes</taxon>
        <taxon>Eurotiomycetidae</taxon>
        <taxon>Eurotiales</taxon>
        <taxon>Aspergillaceae</taxon>
        <taxon>Penicillium</taxon>
    </lineage>
</organism>
<keyword evidence="1" id="KW-0732">Signal</keyword>
<feature type="signal peptide" evidence="1">
    <location>
        <begin position="1"/>
        <end position="21"/>
    </location>
</feature>
<evidence type="ECO:0000313" key="3">
    <source>
        <dbReference type="Proteomes" id="UP001152592"/>
    </source>
</evidence>
<protein>
    <submittedName>
        <fullName evidence="2">Uncharacterized protein</fullName>
    </submittedName>
</protein>
<proteinExistence type="predicted"/>
<evidence type="ECO:0000313" key="2">
    <source>
        <dbReference type="EMBL" id="CAG8346888.1"/>
    </source>
</evidence>
<gene>
    <name evidence="2" type="ORF">PSALAMII_LOCUS2940</name>
</gene>
<accession>A0A9W4IV00</accession>
<comment type="caution">
    <text evidence="2">The sequence shown here is derived from an EMBL/GenBank/DDBJ whole genome shotgun (WGS) entry which is preliminary data.</text>
</comment>
<evidence type="ECO:0000256" key="1">
    <source>
        <dbReference type="SAM" id="SignalP"/>
    </source>
</evidence>
<dbReference type="OrthoDB" id="10001928at2759"/>